<dbReference type="RefSeq" id="WP_188559752.1">
    <property type="nucleotide sequence ID" value="NZ_BMGS01000016.1"/>
</dbReference>
<dbReference type="EMBL" id="BMGS01000016">
    <property type="protein sequence ID" value="GGG60961.1"/>
    <property type="molecule type" value="Genomic_DNA"/>
</dbReference>
<organism evidence="1 2">
    <name type="scientific">Hymenobacter glacieicola</name>
    <dbReference type="NCBI Taxonomy" id="1562124"/>
    <lineage>
        <taxon>Bacteria</taxon>
        <taxon>Pseudomonadati</taxon>
        <taxon>Bacteroidota</taxon>
        <taxon>Cytophagia</taxon>
        <taxon>Cytophagales</taxon>
        <taxon>Hymenobacteraceae</taxon>
        <taxon>Hymenobacter</taxon>
    </lineage>
</organism>
<proteinExistence type="predicted"/>
<evidence type="ECO:0000313" key="2">
    <source>
        <dbReference type="Proteomes" id="UP000601361"/>
    </source>
</evidence>
<reference evidence="2" key="1">
    <citation type="journal article" date="2019" name="Int. J. Syst. Evol. Microbiol.">
        <title>The Global Catalogue of Microorganisms (GCM) 10K type strain sequencing project: providing services to taxonomists for standard genome sequencing and annotation.</title>
        <authorList>
            <consortium name="The Broad Institute Genomics Platform"/>
            <consortium name="The Broad Institute Genome Sequencing Center for Infectious Disease"/>
            <person name="Wu L."/>
            <person name="Ma J."/>
        </authorList>
    </citation>
    <scope>NUCLEOTIDE SEQUENCE [LARGE SCALE GENOMIC DNA]</scope>
    <source>
        <strain evidence="2">CGMCC 1.12990</strain>
    </source>
</reference>
<evidence type="ECO:0000313" key="1">
    <source>
        <dbReference type="EMBL" id="GGG60961.1"/>
    </source>
</evidence>
<dbReference type="Proteomes" id="UP000601361">
    <property type="component" value="Unassembled WGS sequence"/>
</dbReference>
<protein>
    <submittedName>
        <fullName evidence="1">Uncharacterized protein</fullName>
    </submittedName>
</protein>
<keyword evidence="2" id="KW-1185">Reference proteome</keyword>
<accession>A0ABQ1X5K6</accession>
<gene>
    <name evidence="1" type="ORF">GCM10011378_41210</name>
</gene>
<comment type="caution">
    <text evidence="1">The sequence shown here is derived from an EMBL/GenBank/DDBJ whole genome shotgun (WGS) entry which is preliminary data.</text>
</comment>
<sequence length="76" mass="9020">MTIQDFVWSGELFKLTPNSTVTYQADSQPFNLWPQRVDKQYVNCVLIENTKPRRSRWGTEYRVQKLLPLITEAYPL</sequence>
<name>A0ABQ1X5K6_9BACT</name>